<evidence type="ECO:0000313" key="2">
    <source>
        <dbReference type="EMBL" id="KAK3677612.1"/>
    </source>
</evidence>
<proteinExistence type="predicted"/>
<organism evidence="2 3">
    <name type="scientific">Recurvomyces mirabilis</name>
    <dbReference type="NCBI Taxonomy" id="574656"/>
    <lineage>
        <taxon>Eukaryota</taxon>
        <taxon>Fungi</taxon>
        <taxon>Dikarya</taxon>
        <taxon>Ascomycota</taxon>
        <taxon>Pezizomycotina</taxon>
        <taxon>Dothideomycetes</taxon>
        <taxon>Dothideomycetidae</taxon>
        <taxon>Mycosphaerellales</taxon>
        <taxon>Teratosphaeriaceae</taxon>
        <taxon>Recurvomyces</taxon>
    </lineage>
</organism>
<protein>
    <submittedName>
        <fullName evidence="2">Uncharacterized protein</fullName>
    </submittedName>
</protein>
<dbReference type="GO" id="GO:0004525">
    <property type="term" value="F:ribonuclease III activity"/>
    <property type="evidence" value="ECO:0007669"/>
    <property type="project" value="InterPro"/>
</dbReference>
<name>A0AAE0WTH5_9PEZI</name>
<dbReference type="Gene3D" id="1.10.1520.10">
    <property type="entry name" value="Ribonuclease III domain"/>
    <property type="match status" value="1"/>
</dbReference>
<dbReference type="AlphaFoldDB" id="A0AAE0WTH5"/>
<dbReference type="Proteomes" id="UP001274830">
    <property type="component" value="Unassembled WGS sequence"/>
</dbReference>
<sequence>MRIRYNIIASNAYLASVGKRCGLQRLLAKIKVDNSRANVREQGTTVEATWGAIYLDSGYDYGTVKSAMGKMLATADLLDDGMLGDPAEATPVMSHMLSGPTSTEALRRSVLDGSMTAIASGNGMRDAPATSHEADEPVDIPHSDVHLPRRRNNRRIKTRNLTLKRMLGGEEEVENLARRAGLRQPNQSKL</sequence>
<keyword evidence="3" id="KW-1185">Reference proteome</keyword>
<accession>A0AAE0WTH5</accession>
<reference evidence="2" key="1">
    <citation type="submission" date="2023-07" db="EMBL/GenBank/DDBJ databases">
        <title>Black Yeasts Isolated from many extreme environments.</title>
        <authorList>
            <person name="Coleine C."/>
            <person name="Stajich J.E."/>
            <person name="Selbmann L."/>
        </authorList>
    </citation>
    <scope>NUCLEOTIDE SEQUENCE</scope>
    <source>
        <strain evidence="2">CCFEE 5485</strain>
    </source>
</reference>
<gene>
    <name evidence="2" type="ORF">LTR78_002462</name>
</gene>
<dbReference type="SUPFAM" id="SSF69065">
    <property type="entry name" value="RNase III domain-like"/>
    <property type="match status" value="1"/>
</dbReference>
<feature type="region of interest" description="Disordered" evidence="1">
    <location>
        <begin position="121"/>
        <end position="146"/>
    </location>
</feature>
<dbReference type="EMBL" id="JAUTXT010000006">
    <property type="protein sequence ID" value="KAK3677612.1"/>
    <property type="molecule type" value="Genomic_DNA"/>
</dbReference>
<dbReference type="GO" id="GO:0006396">
    <property type="term" value="P:RNA processing"/>
    <property type="evidence" value="ECO:0007669"/>
    <property type="project" value="InterPro"/>
</dbReference>
<comment type="caution">
    <text evidence="2">The sequence shown here is derived from an EMBL/GenBank/DDBJ whole genome shotgun (WGS) entry which is preliminary data.</text>
</comment>
<evidence type="ECO:0000313" key="3">
    <source>
        <dbReference type="Proteomes" id="UP001274830"/>
    </source>
</evidence>
<feature type="compositionally biased region" description="Basic and acidic residues" evidence="1">
    <location>
        <begin position="132"/>
        <end position="146"/>
    </location>
</feature>
<dbReference type="InterPro" id="IPR036389">
    <property type="entry name" value="RNase_III_sf"/>
</dbReference>
<evidence type="ECO:0000256" key="1">
    <source>
        <dbReference type="SAM" id="MobiDB-lite"/>
    </source>
</evidence>